<dbReference type="RefSeq" id="WP_081155834.1">
    <property type="nucleotide sequence ID" value="NZ_LVYD01000124.1"/>
</dbReference>
<evidence type="ECO:0000313" key="2">
    <source>
        <dbReference type="EMBL" id="OQP56871.1"/>
    </source>
</evidence>
<dbReference type="SUPFAM" id="SSF51206">
    <property type="entry name" value="cAMP-binding domain-like"/>
    <property type="match status" value="1"/>
</dbReference>
<reference evidence="2 3" key="1">
    <citation type="submission" date="2016-03" db="EMBL/GenBank/DDBJ databases">
        <title>Niastella vici sp. nov., isolated from farmland soil.</title>
        <authorList>
            <person name="Chen L."/>
            <person name="Wang D."/>
            <person name="Yang S."/>
            <person name="Wang G."/>
        </authorList>
    </citation>
    <scope>NUCLEOTIDE SEQUENCE [LARGE SCALE GENOMIC DNA]</scope>
    <source>
        <strain evidence="2 3">DJ57</strain>
    </source>
</reference>
<dbReference type="Pfam" id="PF00027">
    <property type="entry name" value="cNMP_binding"/>
    <property type="match status" value="1"/>
</dbReference>
<dbReference type="EMBL" id="LVYD01000124">
    <property type="protein sequence ID" value="OQP56871.1"/>
    <property type="molecule type" value="Genomic_DNA"/>
</dbReference>
<organism evidence="2 3">
    <name type="scientific">Niastella vici</name>
    <dbReference type="NCBI Taxonomy" id="1703345"/>
    <lineage>
        <taxon>Bacteria</taxon>
        <taxon>Pseudomonadati</taxon>
        <taxon>Bacteroidota</taxon>
        <taxon>Chitinophagia</taxon>
        <taxon>Chitinophagales</taxon>
        <taxon>Chitinophagaceae</taxon>
        <taxon>Niastella</taxon>
    </lineage>
</organism>
<dbReference type="Proteomes" id="UP000192796">
    <property type="component" value="Unassembled WGS sequence"/>
</dbReference>
<dbReference type="OrthoDB" id="9152304at2"/>
<dbReference type="STRING" id="1703345.A3860_09820"/>
<proteinExistence type="predicted"/>
<dbReference type="InterPro" id="IPR000595">
    <property type="entry name" value="cNMP-bd_dom"/>
</dbReference>
<feature type="domain" description="Cyclic nucleotide-binding" evidence="1">
    <location>
        <begin position="30"/>
        <end position="117"/>
    </location>
</feature>
<dbReference type="InterPro" id="IPR014710">
    <property type="entry name" value="RmlC-like_jellyroll"/>
</dbReference>
<protein>
    <submittedName>
        <fullName evidence="2">Cyclic nucleotide-binding protein</fullName>
    </submittedName>
</protein>
<name>A0A1V9FF31_9BACT</name>
<accession>A0A1V9FF31</accession>
<gene>
    <name evidence="2" type="ORF">A3860_09820</name>
</gene>
<dbReference type="AlphaFoldDB" id="A0A1V9FF31"/>
<sequence length="197" mass="23468">MFEIFEAYITSIAHFTRDELALMRSLATEKKLRRKQFLLQEGDVCRYKTFISKGLLRTYLLKEDGTEYIMRFACENAWCIDHESYNNQTPSRYNIDALEDTELVLWKKENFDRLLETIPTFKMLSDKIKEISHDANHERILMNISFTSEEKYQHFIESFPNVFPRVPLHMVASYLGVSRETLSRIRHAQLKQQKDDN</sequence>
<dbReference type="InterPro" id="IPR018490">
    <property type="entry name" value="cNMP-bd_dom_sf"/>
</dbReference>
<evidence type="ECO:0000313" key="3">
    <source>
        <dbReference type="Proteomes" id="UP000192796"/>
    </source>
</evidence>
<evidence type="ECO:0000259" key="1">
    <source>
        <dbReference type="Pfam" id="PF00027"/>
    </source>
</evidence>
<dbReference type="Gene3D" id="2.60.120.10">
    <property type="entry name" value="Jelly Rolls"/>
    <property type="match status" value="1"/>
</dbReference>
<comment type="caution">
    <text evidence="2">The sequence shown here is derived from an EMBL/GenBank/DDBJ whole genome shotgun (WGS) entry which is preliminary data.</text>
</comment>
<dbReference type="CDD" id="cd00038">
    <property type="entry name" value="CAP_ED"/>
    <property type="match status" value="1"/>
</dbReference>
<keyword evidence="3" id="KW-1185">Reference proteome</keyword>